<dbReference type="FunFam" id="3.10.20.370:FF:000001">
    <property type="entry name" value="Retrovirus-related Pol polyprotein from transposon 17.6-like protein"/>
    <property type="match status" value="1"/>
</dbReference>
<dbReference type="InterPro" id="IPR043502">
    <property type="entry name" value="DNA/RNA_pol_sf"/>
</dbReference>
<dbReference type="GO" id="GO:0004190">
    <property type="term" value="F:aspartic-type endopeptidase activity"/>
    <property type="evidence" value="ECO:0007669"/>
    <property type="project" value="UniProtKB-KW"/>
</dbReference>
<accession>A0AAQ3TCI1</accession>
<dbReference type="InterPro" id="IPR041588">
    <property type="entry name" value="Integrase_H2C2"/>
</dbReference>
<dbReference type="SUPFAM" id="SSF56672">
    <property type="entry name" value="DNA/RNA polymerases"/>
    <property type="match status" value="1"/>
</dbReference>
<evidence type="ECO:0000256" key="5">
    <source>
        <dbReference type="ARBA" id="ARBA00022722"/>
    </source>
</evidence>
<dbReference type="InterPro" id="IPR056924">
    <property type="entry name" value="SH3_Tf2-1"/>
</dbReference>
<keyword evidence="2" id="KW-0645">Protease</keyword>
<dbReference type="Pfam" id="PF03732">
    <property type="entry name" value="Retrotrans_gag"/>
    <property type="match status" value="1"/>
</dbReference>
<keyword evidence="10" id="KW-0460">Magnesium</keyword>
<feature type="domain" description="Reverse transcriptase" evidence="17">
    <location>
        <begin position="399"/>
        <end position="579"/>
    </location>
</feature>
<dbReference type="EC" id="2.7.7.49" evidence="1"/>
<keyword evidence="8" id="KW-0255">Endonuclease</keyword>
<dbReference type="GO" id="GO:0006310">
    <property type="term" value="P:DNA recombination"/>
    <property type="evidence" value="ECO:0007669"/>
    <property type="project" value="UniProtKB-KW"/>
</dbReference>
<dbReference type="EMBL" id="CP144748">
    <property type="protein sequence ID" value="WVZ70456.1"/>
    <property type="molecule type" value="Genomic_DNA"/>
</dbReference>
<evidence type="ECO:0000256" key="11">
    <source>
        <dbReference type="ARBA" id="ARBA00022908"/>
    </source>
</evidence>
<organism evidence="18 19">
    <name type="scientific">Paspalum notatum var. saurae</name>
    <dbReference type="NCBI Taxonomy" id="547442"/>
    <lineage>
        <taxon>Eukaryota</taxon>
        <taxon>Viridiplantae</taxon>
        <taxon>Streptophyta</taxon>
        <taxon>Embryophyta</taxon>
        <taxon>Tracheophyta</taxon>
        <taxon>Spermatophyta</taxon>
        <taxon>Magnoliopsida</taxon>
        <taxon>Liliopsida</taxon>
        <taxon>Poales</taxon>
        <taxon>Poaceae</taxon>
        <taxon>PACMAD clade</taxon>
        <taxon>Panicoideae</taxon>
        <taxon>Andropogonodae</taxon>
        <taxon>Paspaleae</taxon>
        <taxon>Paspalinae</taxon>
        <taxon>Paspalum</taxon>
    </lineage>
</organism>
<keyword evidence="9" id="KW-0378">Hydrolase</keyword>
<evidence type="ECO:0000256" key="15">
    <source>
        <dbReference type="ARBA" id="ARBA00023172"/>
    </source>
</evidence>
<dbReference type="Proteomes" id="UP001341281">
    <property type="component" value="Chromosome 04"/>
</dbReference>
<evidence type="ECO:0000259" key="17">
    <source>
        <dbReference type="PROSITE" id="PS50878"/>
    </source>
</evidence>
<keyword evidence="5" id="KW-0540">Nuclease</keyword>
<feature type="region of interest" description="Disordered" evidence="16">
    <location>
        <begin position="149"/>
        <end position="188"/>
    </location>
</feature>
<keyword evidence="3" id="KW-0808">Transferase</keyword>
<evidence type="ECO:0000256" key="7">
    <source>
        <dbReference type="ARBA" id="ARBA00022750"/>
    </source>
</evidence>
<dbReference type="Gene3D" id="2.40.70.10">
    <property type="entry name" value="Acid Proteases"/>
    <property type="match status" value="1"/>
</dbReference>
<dbReference type="FunFam" id="3.30.70.270:FF:000020">
    <property type="entry name" value="Transposon Tf2-6 polyprotein-like Protein"/>
    <property type="match status" value="1"/>
</dbReference>
<dbReference type="InterPro" id="IPR021109">
    <property type="entry name" value="Peptidase_aspartic_dom_sf"/>
</dbReference>
<dbReference type="CDD" id="cd01647">
    <property type="entry name" value="RT_LTR"/>
    <property type="match status" value="1"/>
</dbReference>
<dbReference type="InterPro" id="IPR050951">
    <property type="entry name" value="Retrovirus_Pol_polyprotein"/>
</dbReference>
<evidence type="ECO:0000256" key="1">
    <source>
        <dbReference type="ARBA" id="ARBA00012493"/>
    </source>
</evidence>
<keyword evidence="6" id="KW-0479">Metal-binding</keyword>
<dbReference type="GO" id="GO:0015074">
    <property type="term" value="P:DNA integration"/>
    <property type="evidence" value="ECO:0007669"/>
    <property type="project" value="UniProtKB-KW"/>
</dbReference>
<keyword evidence="13" id="KW-0239">DNA-directed DNA polymerase</keyword>
<dbReference type="AlphaFoldDB" id="A0AAQ3TCI1"/>
<dbReference type="InterPro" id="IPR000477">
    <property type="entry name" value="RT_dom"/>
</dbReference>
<dbReference type="InterPro" id="IPR005162">
    <property type="entry name" value="Retrotrans_gag_dom"/>
</dbReference>
<dbReference type="InterPro" id="IPR012337">
    <property type="entry name" value="RNaseH-like_sf"/>
</dbReference>
<evidence type="ECO:0000256" key="2">
    <source>
        <dbReference type="ARBA" id="ARBA00022670"/>
    </source>
</evidence>
<keyword evidence="12" id="KW-0695">RNA-directed DNA polymerase</keyword>
<dbReference type="Gene3D" id="3.30.420.10">
    <property type="entry name" value="Ribonuclease H-like superfamily/Ribonuclease H"/>
    <property type="match status" value="2"/>
</dbReference>
<dbReference type="Pfam" id="PF08284">
    <property type="entry name" value="RVP_2"/>
    <property type="match status" value="1"/>
</dbReference>
<proteinExistence type="predicted"/>
<dbReference type="Gene3D" id="1.10.340.70">
    <property type="match status" value="1"/>
</dbReference>
<dbReference type="FunFam" id="1.10.340.70:FF:000001">
    <property type="entry name" value="Retrovirus-related Pol polyprotein from transposon gypsy-like Protein"/>
    <property type="match status" value="1"/>
</dbReference>
<evidence type="ECO:0000256" key="9">
    <source>
        <dbReference type="ARBA" id="ARBA00022801"/>
    </source>
</evidence>
<gene>
    <name evidence="18" type="ORF">U9M48_019125</name>
</gene>
<keyword evidence="14" id="KW-0238">DNA-binding</keyword>
<protein>
    <recommendedName>
        <fullName evidence="1">RNA-directed DNA polymerase</fullName>
        <ecNumber evidence="1">2.7.7.49</ecNumber>
    </recommendedName>
</protein>
<feature type="region of interest" description="Disordered" evidence="16">
    <location>
        <begin position="106"/>
        <end position="133"/>
    </location>
</feature>
<dbReference type="Pfam" id="PF00078">
    <property type="entry name" value="RVT_1"/>
    <property type="match status" value="1"/>
</dbReference>
<dbReference type="CDD" id="cd09274">
    <property type="entry name" value="RNase_HI_RT_Ty3"/>
    <property type="match status" value="1"/>
</dbReference>
<dbReference type="GO" id="GO:0004519">
    <property type="term" value="F:endonuclease activity"/>
    <property type="evidence" value="ECO:0007669"/>
    <property type="project" value="UniProtKB-KW"/>
</dbReference>
<dbReference type="Pfam" id="PF24626">
    <property type="entry name" value="SH3_Tf2-1"/>
    <property type="match status" value="1"/>
</dbReference>
<evidence type="ECO:0000313" key="18">
    <source>
        <dbReference type="EMBL" id="WVZ70456.1"/>
    </source>
</evidence>
<dbReference type="InterPro" id="IPR043128">
    <property type="entry name" value="Rev_trsase/Diguanyl_cyclase"/>
</dbReference>
<dbReference type="PANTHER" id="PTHR37984">
    <property type="entry name" value="PROTEIN CBG26694"/>
    <property type="match status" value="1"/>
</dbReference>
<keyword evidence="4" id="KW-0548">Nucleotidyltransferase</keyword>
<evidence type="ECO:0000256" key="8">
    <source>
        <dbReference type="ARBA" id="ARBA00022759"/>
    </source>
</evidence>
<keyword evidence="15" id="KW-0233">DNA recombination</keyword>
<dbReference type="GO" id="GO:0046872">
    <property type="term" value="F:metal ion binding"/>
    <property type="evidence" value="ECO:0007669"/>
    <property type="project" value="UniProtKB-KW"/>
</dbReference>
<evidence type="ECO:0000256" key="12">
    <source>
        <dbReference type="ARBA" id="ARBA00022918"/>
    </source>
</evidence>
<dbReference type="GO" id="GO:0003964">
    <property type="term" value="F:RNA-directed DNA polymerase activity"/>
    <property type="evidence" value="ECO:0007669"/>
    <property type="project" value="UniProtKB-KW"/>
</dbReference>
<dbReference type="SUPFAM" id="SSF54160">
    <property type="entry name" value="Chromo domain-like"/>
    <property type="match status" value="1"/>
</dbReference>
<name>A0AAQ3TCI1_PASNO</name>
<dbReference type="InterPro" id="IPR041373">
    <property type="entry name" value="RT_RNaseH"/>
</dbReference>
<evidence type="ECO:0000313" key="19">
    <source>
        <dbReference type="Proteomes" id="UP001341281"/>
    </source>
</evidence>
<keyword evidence="7" id="KW-0064">Aspartyl protease</keyword>
<evidence type="ECO:0000256" key="16">
    <source>
        <dbReference type="SAM" id="MobiDB-lite"/>
    </source>
</evidence>
<dbReference type="GO" id="GO:0003887">
    <property type="term" value="F:DNA-directed DNA polymerase activity"/>
    <property type="evidence" value="ECO:0007669"/>
    <property type="project" value="UniProtKB-KW"/>
</dbReference>
<dbReference type="PROSITE" id="PS50878">
    <property type="entry name" value="RT_POL"/>
    <property type="match status" value="1"/>
</dbReference>
<dbReference type="GO" id="GO:0006508">
    <property type="term" value="P:proteolysis"/>
    <property type="evidence" value="ECO:0007669"/>
    <property type="project" value="UniProtKB-KW"/>
</dbReference>
<dbReference type="Gene3D" id="3.30.70.270">
    <property type="match status" value="2"/>
</dbReference>
<evidence type="ECO:0000256" key="10">
    <source>
        <dbReference type="ARBA" id="ARBA00022842"/>
    </source>
</evidence>
<feature type="compositionally biased region" description="Low complexity" evidence="16">
    <location>
        <begin position="155"/>
        <end position="166"/>
    </location>
</feature>
<reference evidence="18 19" key="1">
    <citation type="submission" date="2024-02" db="EMBL/GenBank/DDBJ databases">
        <title>High-quality chromosome-scale genome assembly of Pensacola bahiagrass (Paspalum notatum Flugge var. saurae).</title>
        <authorList>
            <person name="Vega J.M."/>
            <person name="Podio M."/>
            <person name="Orjuela J."/>
            <person name="Siena L.A."/>
            <person name="Pessino S.C."/>
            <person name="Combes M.C."/>
            <person name="Mariac C."/>
            <person name="Albertini E."/>
            <person name="Pupilli F."/>
            <person name="Ortiz J.P.A."/>
            <person name="Leblanc O."/>
        </authorList>
    </citation>
    <scope>NUCLEOTIDE SEQUENCE [LARGE SCALE GENOMIC DNA]</scope>
    <source>
        <strain evidence="18">R1</strain>
        <tissue evidence="18">Leaf</tissue>
    </source>
</reference>
<dbReference type="FunFam" id="3.10.10.10:FF:000007">
    <property type="entry name" value="Retrovirus-related Pol polyprotein from transposon 17.6-like Protein"/>
    <property type="match status" value="1"/>
</dbReference>
<evidence type="ECO:0000256" key="3">
    <source>
        <dbReference type="ARBA" id="ARBA00022679"/>
    </source>
</evidence>
<dbReference type="PANTHER" id="PTHR37984:SF5">
    <property type="entry name" value="PROTEIN NYNRIN-LIKE"/>
    <property type="match status" value="1"/>
</dbReference>
<dbReference type="InterPro" id="IPR036397">
    <property type="entry name" value="RNaseH_sf"/>
</dbReference>
<dbReference type="Pfam" id="PF17917">
    <property type="entry name" value="RT_RNaseH"/>
    <property type="match status" value="1"/>
</dbReference>
<keyword evidence="11" id="KW-0229">DNA integration</keyword>
<dbReference type="Pfam" id="PF17921">
    <property type="entry name" value="Integrase_H2C2"/>
    <property type="match status" value="1"/>
</dbReference>
<dbReference type="SUPFAM" id="SSF50630">
    <property type="entry name" value="Acid proteases"/>
    <property type="match status" value="1"/>
</dbReference>
<keyword evidence="19" id="KW-1185">Reference proteome</keyword>
<dbReference type="CDD" id="cd00303">
    <property type="entry name" value="retropepsin_like"/>
    <property type="match status" value="1"/>
</dbReference>
<evidence type="ECO:0000256" key="13">
    <source>
        <dbReference type="ARBA" id="ARBA00022932"/>
    </source>
</evidence>
<evidence type="ECO:0000256" key="6">
    <source>
        <dbReference type="ARBA" id="ARBA00022723"/>
    </source>
</evidence>
<dbReference type="Gene3D" id="3.10.10.10">
    <property type="entry name" value="HIV Type 1 Reverse Transcriptase, subunit A, domain 1"/>
    <property type="match status" value="1"/>
</dbReference>
<dbReference type="SUPFAM" id="SSF53098">
    <property type="entry name" value="Ribonuclease H-like"/>
    <property type="match status" value="1"/>
</dbReference>
<evidence type="ECO:0000256" key="14">
    <source>
        <dbReference type="ARBA" id="ARBA00023125"/>
    </source>
</evidence>
<dbReference type="GO" id="GO:0003677">
    <property type="term" value="F:DNA binding"/>
    <property type="evidence" value="ECO:0007669"/>
    <property type="project" value="UniProtKB-KW"/>
</dbReference>
<sequence>MQPAGHQVTWDEFQAAFQAQYLPPSLVELKQREFRALQQGSMSVLEYVQAFICLSQYSPEDVDTDPRRAARLLGGFDPTLLTHLGHRYNSFTELVDAAINMEHHLSQAHEDQRRKRLASTLQSGSSQRQRVVHRPPPRICYIDMLQQQEQHCGTQHHPSSPQSSTSLRGNQRQNKKKGPKRDPAPTEGHVHYTHIDQIPEGEPVLASTFLVNEHPTVVLFDSGATQTFVSRSYATKHGYHIDNMKTKYHITAPGSPIDTNQIVSHLRLCIGTEEFYVDPVVLPNQGIDIILGMYWMKEHNVLLDITSRTVQMKSSKSGKVMHIHLPSHKHSSHTVNATEAQLIEKIPVVFEFSDVFSEELSGLPPDRDVEFAIELVPGTAPVSQRPYRMAPDELKELKLDKGFIRPSSSPWGCPALFVEKKDQGGKRLCVDYRPLNAVTIKNKYPLPHLDILFDQLAGAKVFSKIDLRSGYYQIKIREEDIPKTAFSTRYGLYEYLVMSFGLTNAPAFFMYMMNSVFMKERDKFVVVFIDDILIYSKSEEEHKEHLRIVLTRLREHKLYAKFSKCAFWLKEVSFLGHSLSEKGVAVDPSKVKDVLNWKQSETVTEIRSFLGLVGYYRRFIKDFSKIAKPMTSLTKKNAKYVWSSNCEEAFQTLKKLLTSAPVLAQPDVTKPFDVYCDASGNGLGCVLMQEGRVIAYASRQLTKHEANYPTHDLELAAVVHALKIWRHYLLRNTCHIYTNHKSLKYIRTQPELNMRQRRWLELIKDYDLEIHYHPGKANVVADALSRKAHCNVIEARSMVRVICCEIDEIEMPTEQHAELYSLIIEPTIKDQIIAAQKQNKGMAHIRDEINERKKACFRLDEEGVLWFKNRLVVPKDMELRKKILDEAHTSMFTMHPGSNKMYQDLKQKFWWTRMKREIARHVSECDVCQRVKVDHLKPAGMLQPLAVPAWKWEDIHMDFIVGLPRTQKGYDYIWVIIDRFTKSAHFIPIKNRCPWNQIDSELSIPSSDKWPGGKSKSDPRRYAEGDECLPLAEFAYNNSYQKSLVMAPFEALYGRRCRTPLNWFGPGERVTFGPDLVTQAEEQVKFIHSNLKRAQSRQQSYSDRRRRPLAFEEGDHVYLRVSPMKGVHRFGVKGKLAPRYIGPFKITERCGSVAYRLELPPHLAAVHNVFHVSQLKKCLRVLKKVVDTSQLQIEPDLTYEEQPIRILDQKQRSTRRRNINFHKVQWSNHSEEEATWEQEEFLQTKYLAGPTWTDAIGFPPEKLERAVQWVPHS</sequence>
<evidence type="ECO:0000256" key="4">
    <source>
        <dbReference type="ARBA" id="ARBA00022695"/>
    </source>
</evidence>
<dbReference type="InterPro" id="IPR016197">
    <property type="entry name" value="Chromo-like_dom_sf"/>
</dbReference>